<dbReference type="InterPro" id="IPR051448">
    <property type="entry name" value="CdaR-like_regulators"/>
</dbReference>
<sequence length="410" mass="44532">MGLEQRRTVVSNLRARLPEVVDIVLDTIAETVPAYQGLDAGRLREIRDFIAWVTVRVLDVWSEDSPLTDRDRDRLRAIGAAHAESGRSNAAILRAYRIAALTVTNLVWDDRDATHLDRTDLRAHTDVVLTAIDELSEAVLAGHSAALDRLTSDRHRALRNLFDDLLAGRHSSPAVLAGRCRELGVALPADPVLLVTEPTIGAPPAQLGIVDLLRDLGLPAAPVEHLATVREHRVVLLLPTHVRPALNAAVEARRWRGCLIGEHADTHTALAYRLATDALDSAPAHAFRARLVLDDGDAHAVQLLTTHPATDPDTVARTVLGPLAAPAQRHLLEGLAAYLAATSANAAAEHLHLHPQTLRYRLRRAVELTGRDPRDPWQRLTLDIACAVAAPFRGDPCPDGGQGSRSVRSK</sequence>
<name>A0A370ICG6_9NOCA</name>
<dbReference type="InterPro" id="IPR042070">
    <property type="entry name" value="PucR_C-HTH_sf"/>
</dbReference>
<dbReference type="RefSeq" id="WP_082875607.1">
    <property type="nucleotide sequence ID" value="NZ_QQBC01000002.1"/>
</dbReference>
<evidence type="ECO:0000259" key="1">
    <source>
        <dbReference type="Pfam" id="PF13556"/>
    </source>
</evidence>
<evidence type="ECO:0000313" key="3">
    <source>
        <dbReference type="EMBL" id="RDI68393.1"/>
    </source>
</evidence>
<reference evidence="3 4" key="1">
    <citation type="submission" date="2018-07" db="EMBL/GenBank/DDBJ databases">
        <title>Genomic Encyclopedia of Type Strains, Phase IV (KMG-IV): sequencing the most valuable type-strain genomes for metagenomic binning, comparative biology and taxonomic classification.</title>
        <authorList>
            <person name="Goeker M."/>
        </authorList>
    </citation>
    <scope>NUCLEOTIDE SEQUENCE [LARGE SCALE GENOMIC DNA]</scope>
    <source>
        <strain evidence="3 4">DSM 44290</strain>
    </source>
</reference>
<dbReference type="Pfam" id="PF14361">
    <property type="entry name" value="RsbRD_N"/>
    <property type="match status" value="1"/>
</dbReference>
<dbReference type="EMBL" id="QQBC01000002">
    <property type="protein sequence ID" value="RDI68393.1"/>
    <property type="molecule type" value="Genomic_DNA"/>
</dbReference>
<dbReference type="PANTHER" id="PTHR33744">
    <property type="entry name" value="CARBOHYDRATE DIACID REGULATOR"/>
    <property type="match status" value="1"/>
</dbReference>
<feature type="domain" description="RsbT co-antagonist protein RsbRD N-terminal" evidence="2">
    <location>
        <begin position="18"/>
        <end position="157"/>
    </location>
</feature>
<feature type="domain" description="PucR C-terminal helix-turn-helix" evidence="1">
    <location>
        <begin position="331"/>
        <end position="387"/>
    </location>
</feature>
<protein>
    <submittedName>
        <fullName evidence="3">CdaR family transcriptional regulator</fullName>
    </submittedName>
</protein>
<proteinExistence type="predicted"/>
<organism evidence="3 4">
    <name type="scientific">Nocardia pseudobrasiliensis</name>
    <dbReference type="NCBI Taxonomy" id="45979"/>
    <lineage>
        <taxon>Bacteria</taxon>
        <taxon>Bacillati</taxon>
        <taxon>Actinomycetota</taxon>
        <taxon>Actinomycetes</taxon>
        <taxon>Mycobacteriales</taxon>
        <taxon>Nocardiaceae</taxon>
        <taxon>Nocardia</taxon>
    </lineage>
</organism>
<accession>A0A370ICG6</accession>
<dbReference type="PANTHER" id="PTHR33744:SF1">
    <property type="entry name" value="DNA-BINDING TRANSCRIPTIONAL ACTIVATOR ADER"/>
    <property type="match status" value="1"/>
</dbReference>
<dbReference type="Pfam" id="PF13556">
    <property type="entry name" value="HTH_30"/>
    <property type="match status" value="1"/>
</dbReference>
<dbReference type="Proteomes" id="UP000254869">
    <property type="component" value="Unassembled WGS sequence"/>
</dbReference>
<dbReference type="InterPro" id="IPR025736">
    <property type="entry name" value="PucR_C-HTH_dom"/>
</dbReference>
<gene>
    <name evidence="3" type="ORF">DFR76_102794</name>
</gene>
<dbReference type="InterPro" id="IPR025751">
    <property type="entry name" value="RsbRD_N_dom"/>
</dbReference>
<evidence type="ECO:0000259" key="2">
    <source>
        <dbReference type="Pfam" id="PF14361"/>
    </source>
</evidence>
<dbReference type="Gene3D" id="1.10.10.2840">
    <property type="entry name" value="PucR C-terminal helix-turn-helix domain"/>
    <property type="match status" value="1"/>
</dbReference>
<dbReference type="STRING" id="1210086.GCA_001613105_01370"/>
<dbReference type="AlphaFoldDB" id="A0A370ICG6"/>
<comment type="caution">
    <text evidence="3">The sequence shown here is derived from an EMBL/GenBank/DDBJ whole genome shotgun (WGS) entry which is preliminary data.</text>
</comment>
<keyword evidence="4" id="KW-1185">Reference proteome</keyword>
<evidence type="ECO:0000313" key="4">
    <source>
        <dbReference type="Proteomes" id="UP000254869"/>
    </source>
</evidence>